<reference evidence="4" key="2">
    <citation type="submission" date="2019-09" db="UniProtKB">
        <authorList>
            <consortium name="WormBaseParasite"/>
        </authorList>
    </citation>
    <scope>IDENTIFICATION</scope>
</reference>
<evidence type="ECO:0000313" key="3">
    <source>
        <dbReference type="Proteomes" id="UP000050761"/>
    </source>
</evidence>
<feature type="compositionally biased region" description="Basic and acidic residues" evidence="1">
    <location>
        <begin position="109"/>
        <end position="118"/>
    </location>
</feature>
<accession>A0A183F5W9</accession>
<dbReference type="Proteomes" id="UP000050761">
    <property type="component" value="Unassembled WGS sequence"/>
</dbReference>
<reference evidence="2 3" key="1">
    <citation type="submission" date="2018-11" db="EMBL/GenBank/DDBJ databases">
        <authorList>
            <consortium name="Pathogen Informatics"/>
        </authorList>
    </citation>
    <scope>NUCLEOTIDE SEQUENCE [LARGE SCALE GENOMIC DNA]</scope>
</reference>
<name>A0A183F5W9_HELPZ</name>
<sequence length="188" mass="21332">MISIIPMGLIAQARKAEYDVESLEVLPNGGGKADAAFHVSDEKGKEILVKTNALDNLGEQVSLTPQETSGQEETAKQDSKPGSRSSHDKRLGPSSYHERRRRNWAMGNREVERRGTEIRSKKEKGHLEFVNRDEWFKETKLGELKGIQLPGAFSGGPFGTLWNTVHIYPHRHRYGIEDEVLERRSRLR</sequence>
<protein>
    <submittedName>
        <fullName evidence="4">LHH domain-containing protein</fullName>
    </submittedName>
</protein>
<feature type="compositionally biased region" description="Basic and acidic residues" evidence="1">
    <location>
        <begin position="73"/>
        <end position="91"/>
    </location>
</feature>
<dbReference type="EMBL" id="UZAH01001765">
    <property type="protein sequence ID" value="VDO19963.1"/>
    <property type="molecule type" value="Genomic_DNA"/>
</dbReference>
<evidence type="ECO:0000256" key="1">
    <source>
        <dbReference type="SAM" id="MobiDB-lite"/>
    </source>
</evidence>
<feature type="region of interest" description="Disordered" evidence="1">
    <location>
        <begin position="62"/>
        <end position="118"/>
    </location>
</feature>
<accession>A0A3P7UGH8</accession>
<dbReference type="WBParaSite" id="HPBE_0000156101-mRNA-1">
    <property type="protein sequence ID" value="HPBE_0000156101-mRNA-1"/>
    <property type="gene ID" value="HPBE_0000156101"/>
</dbReference>
<dbReference type="AlphaFoldDB" id="A0A183F5W9"/>
<evidence type="ECO:0000313" key="4">
    <source>
        <dbReference type="WBParaSite" id="HPBE_0000156101-mRNA-1"/>
    </source>
</evidence>
<organism evidence="3 4">
    <name type="scientific">Heligmosomoides polygyrus</name>
    <name type="common">Parasitic roundworm</name>
    <dbReference type="NCBI Taxonomy" id="6339"/>
    <lineage>
        <taxon>Eukaryota</taxon>
        <taxon>Metazoa</taxon>
        <taxon>Ecdysozoa</taxon>
        <taxon>Nematoda</taxon>
        <taxon>Chromadorea</taxon>
        <taxon>Rhabditida</taxon>
        <taxon>Rhabditina</taxon>
        <taxon>Rhabditomorpha</taxon>
        <taxon>Strongyloidea</taxon>
        <taxon>Heligmosomidae</taxon>
        <taxon>Heligmosomoides</taxon>
    </lineage>
</organism>
<gene>
    <name evidence="2" type="ORF">HPBE_LOCUS1562</name>
</gene>
<feature type="compositionally biased region" description="Polar residues" evidence="1">
    <location>
        <begin position="62"/>
        <end position="72"/>
    </location>
</feature>
<keyword evidence="3" id="KW-1185">Reference proteome</keyword>
<proteinExistence type="predicted"/>
<evidence type="ECO:0000313" key="2">
    <source>
        <dbReference type="EMBL" id="VDO19963.1"/>
    </source>
</evidence>